<organism evidence="1 2">
    <name type="scientific">Panagrolaimus sp. ES5</name>
    <dbReference type="NCBI Taxonomy" id="591445"/>
    <lineage>
        <taxon>Eukaryota</taxon>
        <taxon>Metazoa</taxon>
        <taxon>Ecdysozoa</taxon>
        <taxon>Nematoda</taxon>
        <taxon>Chromadorea</taxon>
        <taxon>Rhabditida</taxon>
        <taxon>Tylenchina</taxon>
        <taxon>Panagrolaimomorpha</taxon>
        <taxon>Panagrolaimoidea</taxon>
        <taxon>Panagrolaimidae</taxon>
        <taxon>Panagrolaimus</taxon>
    </lineage>
</organism>
<name>A0AC34FT65_9BILA</name>
<protein>
    <submittedName>
        <fullName evidence="2">BTB domain-containing protein</fullName>
    </submittedName>
</protein>
<dbReference type="WBParaSite" id="ES5_v2.g20510.t1">
    <property type="protein sequence ID" value="ES5_v2.g20510.t1"/>
    <property type="gene ID" value="ES5_v2.g20510"/>
</dbReference>
<evidence type="ECO:0000313" key="2">
    <source>
        <dbReference type="WBParaSite" id="ES5_v2.g20510.t1"/>
    </source>
</evidence>
<sequence length="471" mass="54897">MSSTGDSKVYVRKSDELLQCLNTMQTERYKIFKEQDLEKGRFDVTFEVEGKMLHAHRFVLTSVSEPLDSWLSNRWTTKDAVIKIEDYPYDCFYEFLCFLYAGTCALSQENIAYKWAEHRVLKDKTAADDKSFNLLAAVKAELKNMVLPELDLSRMNYGFLMDFVVEKGFLLTPAELSQFFIYRSRRGCCLQHAFKNTYNVAEKQVLKKQEMYPEESFNLNDSINAYLVDVIPLVKFSIMDPEFLLDFVVENGFFLSPAEFSEAFLTQSFSFQDIYELAEKQALKKQEMYAEESFNLRDSISASLVDVMPNVKFSTMSFEVLMTFVFSNQIISKEQANQVSETLVEIKNDGKIITGVFKDVHRIRRYLESHVHRIRRFLESCHQRARNVKRQNISLIRFPQLKFPVPSTPSTVEKMKGVDWYFCLDDGVFAFKNYSAVRTDDYLIAEMKSAEEFQLVPGETTYLTVRFNNLK</sequence>
<evidence type="ECO:0000313" key="1">
    <source>
        <dbReference type="Proteomes" id="UP000887579"/>
    </source>
</evidence>
<reference evidence="2" key="1">
    <citation type="submission" date="2022-11" db="UniProtKB">
        <authorList>
            <consortium name="WormBaseParasite"/>
        </authorList>
    </citation>
    <scope>IDENTIFICATION</scope>
</reference>
<accession>A0AC34FT65</accession>
<dbReference type="Proteomes" id="UP000887579">
    <property type="component" value="Unplaced"/>
</dbReference>
<proteinExistence type="predicted"/>